<feature type="region of interest" description="Disordered" evidence="1">
    <location>
        <begin position="276"/>
        <end position="296"/>
    </location>
</feature>
<gene>
    <name evidence="2" type="ORF">GCM10007938_13980</name>
</gene>
<comment type="caution">
    <text evidence="2">The sequence shown here is derived from an EMBL/GenBank/DDBJ whole genome shotgun (WGS) entry which is preliminary data.</text>
</comment>
<proteinExistence type="predicted"/>
<name>A0ABQ6EWR3_9VIBR</name>
<reference evidence="3" key="1">
    <citation type="journal article" date="2019" name="Int. J. Syst. Evol. Microbiol.">
        <title>The Global Catalogue of Microorganisms (GCM) 10K type strain sequencing project: providing services to taxonomists for standard genome sequencing and annotation.</title>
        <authorList>
            <consortium name="The Broad Institute Genomics Platform"/>
            <consortium name="The Broad Institute Genome Sequencing Center for Infectious Disease"/>
            <person name="Wu L."/>
            <person name="Ma J."/>
        </authorList>
    </citation>
    <scope>NUCLEOTIDE SEQUENCE [LARGE SCALE GENOMIC DNA]</scope>
    <source>
        <strain evidence="3">NBRC 108723</strain>
    </source>
</reference>
<feature type="compositionally biased region" description="Polar residues" evidence="1">
    <location>
        <begin position="211"/>
        <end position="228"/>
    </location>
</feature>
<keyword evidence="3" id="KW-1185">Reference proteome</keyword>
<dbReference type="EMBL" id="BSPW01000024">
    <property type="protein sequence ID" value="GLT17620.1"/>
    <property type="molecule type" value="Genomic_DNA"/>
</dbReference>
<accession>A0ABQ6EWR3</accession>
<protein>
    <submittedName>
        <fullName evidence="2">Uncharacterized protein</fullName>
    </submittedName>
</protein>
<evidence type="ECO:0000256" key="1">
    <source>
        <dbReference type="SAM" id="MobiDB-lite"/>
    </source>
</evidence>
<sequence>MPVGNTIHKAPSLSNEGINKTDLNEAKRSLSEQIKNIEQKAFSQYDTLKNEKKSTFSWLKDLKSISEKHGDNSIVRFKNGQFKYGKSSSKLKRLFNIDKTRIKSERQEAATRLSKLTSAKEESATSKGLTNAIEKHLGTLEHKLETSLDKLDDLEQQLDSVRNEHLKAINEQWDSIPLPQNDSKPKKVRFGDVKEVTFDERAPIAPKKQVTKGSTTHSKANQSDQAQASPLDKLLGKQRQLQSKIDACRDNTDFRGERAAKMYEKELKLVNQQLSALSKQQQRSRGTSIATRGTTASRAQKITELSNHIAQLKREKADCENSGYKNADREARLVESKIKQVESELEALLNA</sequence>
<organism evidence="2 3">
    <name type="scientific">Vibrio zhanjiangensis</name>
    <dbReference type="NCBI Taxonomy" id="1046128"/>
    <lineage>
        <taxon>Bacteria</taxon>
        <taxon>Pseudomonadati</taxon>
        <taxon>Pseudomonadota</taxon>
        <taxon>Gammaproteobacteria</taxon>
        <taxon>Vibrionales</taxon>
        <taxon>Vibrionaceae</taxon>
        <taxon>Vibrio</taxon>
    </lineage>
</organism>
<evidence type="ECO:0000313" key="2">
    <source>
        <dbReference type="EMBL" id="GLT17620.1"/>
    </source>
</evidence>
<dbReference type="RefSeq" id="WP_284191520.1">
    <property type="nucleotide sequence ID" value="NZ_BSPW01000024.1"/>
</dbReference>
<feature type="compositionally biased region" description="Basic and acidic residues" evidence="1">
    <location>
        <begin position="183"/>
        <end position="202"/>
    </location>
</feature>
<feature type="region of interest" description="Disordered" evidence="1">
    <location>
        <begin position="1"/>
        <end position="20"/>
    </location>
</feature>
<dbReference type="Proteomes" id="UP001157138">
    <property type="component" value="Unassembled WGS sequence"/>
</dbReference>
<feature type="region of interest" description="Disordered" evidence="1">
    <location>
        <begin position="169"/>
        <end position="242"/>
    </location>
</feature>
<evidence type="ECO:0000313" key="3">
    <source>
        <dbReference type="Proteomes" id="UP001157138"/>
    </source>
</evidence>